<organism evidence="5 6">
    <name type="scientific">Methylomusa anaerophila</name>
    <dbReference type="NCBI Taxonomy" id="1930071"/>
    <lineage>
        <taxon>Bacteria</taxon>
        <taxon>Bacillati</taxon>
        <taxon>Bacillota</taxon>
        <taxon>Negativicutes</taxon>
        <taxon>Selenomonadales</taxon>
        <taxon>Sporomusaceae</taxon>
        <taxon>Methylomusa</taxon>
    </lineage>
</organism>
<evidence type="ECO:0000259" key="3">
    <source>
        <dbReference type="Pfam" id="PF00391"/>
    </source>
</evidence>
<dbReference type="PANTHER" id="PTHR43615">
    <property type="entry name" value="PHOSPHOENOLPYRUVATE SYNTHASE-RELATED"/>
    <property type="match status" value="1"/>
</dbReference>
<protein>
    <submittedName>
        <fullName evidence="5">Phosphoenolpyruvate synthase</fullName>
        <ecNumber evidence="5">2.7.9.2</ecNumber>
    </submittedName>
</protein>
<dbReference type="PANTHER" id="PTHR43615:SF1">
    <property type="entry name" value="PPDK_N DOMAIN-CONTAINING PROTEIN"/>
    <property type="match status" value="1"/>
</dbReference>
<evidence type="ECO:0000256" key="1">
    <source>
        <dbReference type="ARBA" id="ARBA00022741"/>
    </source>
</evidence>
<dbReference type="RefSeq" id="WP_126308887.1">
    <property type="nucleotide sequence ID" value="NZ_AP018449.1"/>
</dbReference>
<evidence type="ECO:0000256" key="2">
    <source>
        <dbReference type="ARBA" id="ARBA00022840"/>
    </source>
</evidence>
<dbReference type="InterPro" id="IPR036637">
    <property type="entry name" value="Phosphohistidine_dom_sf"/>
</dbReference>
<dbReference type="Pfam" id="PF01326">
    <property type="entry name" value="PPDK_N"/>
    <property type="match status" value="1"/>
</dbReference>
<dbReference type="InterPro" id="IPR013815">
    <property type="entry name" value="ATP_grasp_subdomain_1"/>
</dbReference>
<dbReference type="EMBL" id="AP018449">
    <property type="protein sequence ID" value="BBB91931.1"/>
    <property type="molecule type" value="Genomic_DNA"/>
</dbReference>
<dbReference type="GO" id="GO:0008986">
    <property type="term" value="F:pyruvate, water dikinase activity"/>
    <property type="evidence" value="ECO:0007669"/>
    <property type="project" value="UniProtKB-EC"/>
</dbReference>
<reference evidence="5 6" key="1">
    <citation type="journal article" date="2018" name="Int. J. Syst. Evol. Microbiol.">
        <title>Methylomusa anaerophila gen. nov., sp. nov., an anaerobic methanol-utilizing bacterium isolated from a microbial fuel cell.</title>
        <authorList>
            <person name="Amano N."/>
            <person name="Yamamuro A."/>
            <person name="Miyahara M."/>
            <person name="Kouzuma A."/>
            <person name="Abe T."/>
            <person name="Watanabe K."/>
        </authorList>
    </citation>
    <scope>NUCLEOTIDE SEQUENCE [LARGE SCALE GENOMIC DNA]</scope>
    <source>
        <strain evidence="5 6">MMFC1</strain>
    </source>
</reference>
<keyword evidence="1" id="KW-0547">Nucleotide-binding</keyword>
<dbReference type="EC" id="2.7.9.2" evidence="5"/>
<dbReference type="AlphaFoldDB" id="A0A348ALI3"/>
<dbReference type="InterPro" id="IPR002192">
    <property type="entry name" value="PPDK_AMP/ATP-bd"/>
</dbReference>
<keyword evidence="5" id="KW-0670">Pyruvate</keyword>
<feature type="domain" description="PEP-utilising enzyme mobile" evidence="3">
    <location>
        <begin position="808"/>
        <end position="878"/>
    </location>
</feature>
<dbReference type="SUPFAM" id="SSF56059">
    <property type="entry name" value="Glutathione synthetase ATP-binding domain-like"/>
    <property type="match status" value="1"/>
</dbReference>
<accession>A0A348ALI3</accession>
<proteinExistence type="predicted"/>
<dbReference type="Gene3D" id="3.30.470.20">
    <property type="entry name" value="ATP-grasp fold, B domain"/>
    <property type="match status" value="1"/>
</dbReference>
<feature type="domain" description="Pyruvate phosphate dikinase AMP/ATP-binding" evidence="4">
    <location>
        <begin position="18"/>
        <end position="315"/>
    </location>
</feature>
<dbReference type="NCBIfam" id="NF004877">
    <property type="entry name" value="PRK06241.1-2"/>
    <property type="match status" value="1"/>
</dbReference>
<evidence type="ECO:0000313" key="5">
    <source>
        <dbReference type="EMBL" id="BBB91931.1"/>
    </source>
</evidence>
<dbReference type="Gene3D" id="3.30.1490.20">
    <property type="entry name" value="ATP-grasp fold, A domain"/>
    <property type="match status" value="1"/>
</dbReference>
<dbReference type="OrthoDB" id="9765468at2"/>
<keyword evidence="6" id="KW-1185">Reference proteome</keyword>
<dbReference type="InterPro" id="IPR008279">
    <property type="entry name" value="PEP-util_enz_mobile_dom"/>
</dbReference>
<keyword evidence="5" id="KW-0808">Transferase</keyword>
<keyword evidence="2" id="KW-0067">ATP-binding</keyword>
<evidence type="ECO:0000313" key="6">
    <source>
        <dbReference type="Proteomes" id="UP000276437"/>
    </source>
</evidence>
<dbReference type="KEGG" id="mana:MAMMFC1_02616"/>
<dbReference type="FunFam" id="3.30.1490.20:FF:000010">
    <property type="entry name" value="Phosphoenolpyruvate synthase"/>
    <property type="match status" value="1"/>
</dbReference>
<dbReference type="NCBIfam" id="NF004878">
    <property type="entry name" value="PRK06241.1-3"/>
    <property type="match status" value="1"/>
</dbReference>
<dbReference type="InterPro" id="IPR051549">
    <property type="entry name" value="PEP_Utilizing_Enz"/>
</dbReference>
<dbReference type="Pfam" id="PF00391">
    <property type="entry name" value="PEP-utilizers"/>
    <property type="match status" value="1"/>
</dbReference>
<name>A0A348ALI3_9FIRM</name>
<evidence type="ECO:0000259" key="4">
    <source>
        <dbReference type="Pfam" id="PF01326"/>
    </source>
</evidence>
<dbReference type="Proteomes" id="UP000276437">
    <property type="component" value="Chromosome"/>
</dbReference>
<dbReference type="Gene3D" id="3.50.30.10">
    <property type="entry name" value="Phosphohistidine domain"/>
    <property type="match status" value="1"/>
</dbReference>
<dbReference type="GO" id="GO:0005524">
    <property type="term" value="F:ATP binding"/>
    <property type="evidence" value="ECO:0007669"/>
    <property type="project" value="UniProtKB-KW"/>
</dbReference>
<dbReference type="SUPFAM" id="SSF52009">
    <property type="entry name" value="Phosphohistidine domain"/>
    <property type="match status" value="1"/>
</dbReference>
<sequence>MGQYVLFFNELNKASVGVAGGKAANLGELYQLPGVQVPPGFCITTAAYHDFAEDSSLLPELLRLLEQVDAASPDILREAGESIRSHLESLAIPAAIEGEIFAAWEKTGSDYAYAVRSSATLEDLPGASFAGQHDTFLNIQGRENILTHVRKCWASLFTDRAILYRRQNGFQHDKVRLSVIVQRMVLPAAAGIMFTADPVTGNRKVVSIDASFGLGESLVAGIVSADLYKVKNNSIIVKQIAQKKLAVYGQENGGTTRIEVPVAEQNKPSLTDESVLKLAAIGKNLEKHFGSPQDIEWCLADNEIYILQSRPITTLYPLPQTDDRKLRFYISLGHAQMMTDPIKPLGISVLRTLAPFGKKGRLAESPFLQEAGGRLYIDITNLLANPLGRRLVPKLLLNVDAAIGRAVMEFTASDQFKSQAATKSWSKTPYMIVGLLTVWGNVIRNIMYRNNPSVVRKLNGFITGKVKENQAGLAEVSGADRIRKIQTILSSLLPAIFRNIAQYLGAALLTYKLIDGFSRKWLGDARELGSISKSPPGNVTSEMGLQLGDIADMVRKYPAVAAYLKTAADDTFFTGLGAVPGGIQVQLAFMEFLARYGMRATGEIDITRDRWREKPTQMVPAILSHIESRPPGQHRLEFSRGKREAAAAAERLAARLRNTKWGFLKAKIMSRFVKVHRALIGVREHPKYFLVQNLDIIKQGILKEGEKLCAVSLLRSPAEVYWLSLSELAGVLETGKIDRGLIYKRQEQFKRYEKLTPPRTMTSEGEIYTGNDRNKTVPQGAFTGSPVSAGVVEGRARVILTLTNAKMNKGDILVTPFTDPGWTPLFPLAAGLVTEVGGLMTHGAVVAREYGIPAVAGVDGASRLIKDGQYIRVDGSQGFVEILQ</sequence>
<gene>
    <name evidence="5" type="primary">ppsA</name>
    <name evidence="5" type="ORF">MAMMFC1_02616</name>
</gene>